<dbReference type="GO" id="GO:0016491">
    <property type="term" value="F:oxidoreductase activity"/>
    <property type="evidence" value="ECO:0007669"/>
    <property type="project" value="UniProtKB-KW"/>
</dbReference>
<evidence type="ECO:0000259" key="2">
    <source>
        <dbReference type="Pfam" id="PF02775"/>
    </source>
</evidence>
<evidence type="ECO:0000313" key="3">
    <source>
        <dbReference type="EMBL" id="SCY20069.1"/>
    </source>
</evidence>
<keyword evidence="3" id="KW-0670">Pyruvate</keyword>
<accession>A0A1G5DZ99</accession>
<keyword evidence="1" id="KW-0560">Oxidoreductase</keyword>
<dbReference type="RefSeq" id="WP_217640274.1">
    <property type="nucleotide sequence ID" value="NZ_FMUX01000005.1"/>
</dbReference>
<dbReference type="PANTHER" id="PTHR42897:SF1">
    <property type="entry name" value="2-OXOACID OXIDOREDUCTASE (FERREDOXIN)"/>
    <property type="match status" value="1"/>
</dbReference>
<dbReference type="InterPro" id="IPR051479">
    <property type="entry name" value="PorB-like"/>
</dbReference>
<evidence type="ECO:0000313" key="4">
    <source>
        <dbReference type="Proteomes" id="UP000198870"/>
    </source>
</evidence>
<dbReference type="Gene3D" id="3.40.50.970">
    <property type="match status" value="2"/>
</dbReference>
<dbReference type="GO" id="GO:0030976">
    <property type="term" value="F:thiamine pyrophosphate binding"/>
    <property type="evidence" value="ECO:0007669"/>
    <property type="project" value="InterPro"/>
</dbReference>
<keyword evidence="4" id="KW-1185">Reference proteome</keyword>
<reference evidence="3 4" key="1">
    <citation type="submission" date="2016-10" db="EMBL/GenBank/DDBJ databases">
        <authorList>
            <person name="de Groot N.N."/>
        </authorList>
    </citation>
    <scope>NUCLEOTIDE SEQUENCE [LARGE SCALE GENOMIC DNA]</scope>
    <source>
        <strain evidence="3 4">AA1</strain>
    </source>
</reference>
<dbReference type="InterPro" id="IPR011766">
    <property type="entry name" value="TPP_enzyme_TPP-bd"/>
</dbReference>
<sequence>MDKDKKTTILSLTDEEIMNPGNRACSGCGLGIVYRTALKALGKETVLAVPPSCLTVLQGLYPVASTKLPCVNVTFASTAAAATGVRAALRATGRDHLNVVAFAGDGGTGDIGIQALSGACERGEDIIYICYDNEAYMNTGVQRSGTTPKGVMTTTTPIKGKLQHKKDVPSIIAAHGIDYVATASAAYPLDLYDKVKKAASMKGGTRYIHVHTPCPSGWGFPTRNTVKIGKLGVTTGLFDLYEIVKGEFSLTGESAKRVGKERTPVTEYFETQRRFGSLSQEVIEEMQGMIDAKWANYTA</sequence>
<gene>
    <name evidence="3" type="ORF">SAMN05216233_10580</name>
</gene>
<dbReference type="AlphaFoldDB" id="A0A1G5DZ99"/>
<protein>
    <submittedName>
        <fullName evidence="3">Pyruvate ferredoxin oxidoreductase, beta subunit</fullName>
    </submittedName>
</protein>
<dbReference type="SUPFAM" id="SSF52518">
    <property type="entry name" value="Thiamin diphosphate-binding fold (THDP-binding)"/>
    <property type="match status" value="1"/>
</dbReference>
<dbReference type="InterPro" id="IPR029061">
    <property type="entry name" value="THDP-binding"/>
</dbReference>
<feature type="domain" description="Thiamine pyrophosphate enzyme TPP-binding" evidence="2">
    <location>
        <begin position="71"/>
        <end position="210"/>
    </location>
</feature>
<organism evidence="3 4">
    <name type="scientific">Desulfoluna spongiiphila</name>
    <dbReference type="NCBI Taxonomy" id="419481"/>
    <lineage>
        <taxon>Bacteria</taxon>
        <taxon>Pseudomonadati</taxon>
        <taxon>Thermodesulfobacteriota</taxon>
        <taxon>Desulfobacteria</taxon>
        <taxon>Desulfobacterales</taxon>
        <taxon>Desulfolunaceae</taxon>
        <taxon>Desulfoluna</taxon>
    </lineage>
</organism>
<dbReference type="GO" id="GO:0044281">
    <property type="term" value="P:small molecule metabolic process"/>
    <property type="evidence" value="ECO:0007669"/>
    <property type="project" value="UniProtKB-ARBA"/>
</dbReference>
<dbReference type="STRING" id="419481.SAMN05216233_10580"/>
<evidence type="ECO:0000256" key="1">
    <source>
        <dbReference type="ARBA" id="ARBA00023002"/>
    </source>
</evidence>
<dbReference type="Pfam" id="PF02775">
    <property type="entry name" value="TPP_enzyme_C"/>
    <property type="match status" value="1"/>
</dbReference>
<name>A0A1G5DZ99_9BACT</name>
<dbReference type="Proteomes" id="UP000198870">
    <property type="component" value="Unassembled WGS sequence"/>
</dbReference>
<dbReference type="EMBL" id="FMUX01000005">
    <property type="protein sequence ID" value="SCY20069.1"/>
    <property type="molecule type" value="Genomic_DNA"/>
</dbReference>
<dbReference type="PANTHER" id="PTHR42897">
    <property type="entry name" value="PYRUVATE SYNTHASE SUBUNIT PORB"/>
    <property type="match status" value="1"/>
</dbReference>
<proteinExistence type="predicted"/>